<dbReference type="InterPro" id="IPR025737">
    <property type="entry name" value="FApF"/>
</dbReference>
<keyword evidence="3" id="KW-1185">Reference proteome</keyword>
<dbReference type="OrthoDB" id="248651at2"/>
<accession>I4B1U0</accession>
<protein>
    <recommendedName>
        <fullName evidence="4">Transporter</fullName>
    </recommendedName>
</protein>
<sequence length="350" mass="38238">MKNKFLLLFAFFILAHSIFSDHGPLTTGAGATLIEPTTLKRFQLSAALAIAVSQYERLSDADIQELTLRMNQRGSHVDSIRQSLLSTVSAAIGVTDSLEAGMRYRYYRGEEVREGLIDSGGTYRSIRLGNIGGTADPDLYLKYRVLKTDRHTLTFAGFAKVPLGKYYTTHEAKPLSAYAPQLQPKLHLTGGGNAGDPLSEKYSIEPSLTPGSGAWDFSGAVAWSMWLGEGASLTASVLYTRRTAAQNYKVGDSVEGGFSLQRRWGSRDEANFSLFTELTARHLMPAVSFSEAIGNTGGTMFFLSPGVVFAWPAGLSVSCFVQLPVLRYVNEPQQYLAYRAGFSVAYMFGI</sequence>
<organism evidence="2 3">
    <name type="scientific">Turneriella parva (strain ATCC BAA-1111 / DSM 21527 / NCTC 11395 / H)</name>
    <name type="common">Leptospira parva</name>
    <dbReference type="NCBI Taxonomy" id="869212"/>
    <lineage>
        <taxon>Bacteria</taxon>
        <taxon>Pseudomonadati</taxon>
        <taxon>Spirochaetota</taxon>
        <taxon>Spirochaetia</taxon>
        <taxon>Leptospirales</taxon>
        <taxon>Leptospiraceae</taxon>
        <taxon>Turneriella</taxon>
    </lineage>
</organism>
<dbReference type="Proteomes" id="UP000006048">
    <property type="component" value="Chromosome"/>
</dbReference>
<gene>
    <name evidence="2" type="ordered locus">Turpa_0595</name>
</gene>
<keyword evidence="1" id="KW-0732">Signal</keyword>
<dbReference type="KEGG" id="tpx:Turpa_0595"/>
<dbReference type="HOGENOM" id="CLU_792122_0_0_12"/>
<evidence type="ECO:0008006" key="4">
    <source>
        <dbReference type="Google" id="ProtNLM"/>
    </source>
</evidence>
<dbReference type="AlphaFoldDB" id="I4B1U0"/>
<evidence type="ECO:0000313" key="3">
    <source>
        <dbReference type="Proteomes" id="UP000006048"/>
    </source>
</evidence>
<dbReference type="STRING" id="869212.Turpa_0595"/>
<evidence type="ECO:0000313" key="2">
    <source>
        <dbReference type="EMBL" id="AFM11247.1"/>
    </source>
</evidence>
<dbReference type="Pfam" id="PF13557">
    <property type="entry name" value="Phenol_MetA_deg"/>
    <property type="match status" value="1"/>
</dbReference>
<feature type="signal peptide" evidence="1">
    <location>
        <begin position="1"/>
        <end position="22"/>
    </location>
</feature>
<dbReference type="EMBL" id="CP002959">
    <property type="protein sequence ID" value="AFM11247.1"/>
    <property type="molecule type" value="Genomic_DNA"/>
</dbReference>
<evidence type="ECO:0000256" key="1">
    <source>
        <dbReference type="SAM" id="SignalP"/>
    </source>
</evidence>
<reference evidence="2 3" key="1">
    <citation type="submission" date="2012-06" db="EMBL/GenBank/DDBJ databases">
        <title>The complete chromosome of genome of Turneriella parva DSM 21527.</title>
        <authorList>
            <consortium name="US DOE Joint Genome Institute (JGI-PGF)"/>
            <person name="Lucas S."/>
            <person name="Han J."/>
            <person name="Lapidus A."/>
            <person name="Bruce D."/>
            <person name="Goodwin L."/>
            <person name="Pitluck S."/>
            <person name="Peters L."/>
            <person name="Kyrpides N."/>
            <person name="Mavromatis K."/>
            <person name="Ivanova N."/>
            <person name="Mikhailova N."/>
            <person name="Chertkov O."/>
            <person name="Detter J.C."/>
            <person name="Tapia R."/>
            <person name="Han C."/>
            <person name="Land M."/>
            <person name="Hauser L."/>
            <person name="Markowitz V."/>
            <person name="Cheng J.-F."/>
            <person name="Hugenholtz P."/>
            <person name="Woyke T."/>
            <person name="Wu D."/>
            <person name="Gronow S."/>
            <person name="Wellnitz S."/>
            <person name="Brambilla E."/>
            <person name="Klenk H.-P."/>
            <person name="Eisen J.A."/>
        </authorList>
    </citation>
    <scope>NUCLEOTIDE SEQUENCE [LARGE SCALE GENOMIC DNA]</scope>
    <source>
        <strain evidence="3">ATCC BAA-1111 / DSM 21527 / NCTC 11395 / H</strain>
    </source>
</reference>
<dbReference type="RefSeq" id="WP_014801765.1">
    <property type="nucleotide sequence ID" value="NC_018020.1"/>
</dbReference>
<proteinExistence type="predicted"/>
<feature type="chain" id="PRO_5003685761" description="Transporter" evidence="1">
    <location>
        <begin position="23"/>
        <end position="350"/>
    </location>
</feature>
<name>I4B1U0_TURPD</name>